<gene>
    <name evidence="1" type="ORF">M3M28_11995</name>
</gene>
<dbReference type="EMBL" id="CP097160">
    <property type="protein sequence ID" value="UQN14747.1"/>
    <property type="molecule type" value="Genomic_DNA"/>
</dbReference>
<accession>A0ABY4MWE6</accession>
<evidence type="ECO:0000313" key="1">
    <source>
        <dbReference type="EMBL" id="UQN14747.1"/>
    </source>
</evidence>
<organism evidence="1">
    <name type="scientific">Gulosibacter sediminis</name>
    <dbReference type="NCBI Taxonomy" id="1729695"/>
    <lineage>
        <taxon>Bacteria</taxon>
        <taxon>Bacillati</taxon>
        <taxon>Actinomycetota</taxon>
        <taxon>Actinomycetes</taxon>
        <taxon>Micrococcales</taxon>
        <taxon>Microbacteriaceae</taxon>
        <taxon>Gulosibacter</taxon>
    </lineage>
</organism>
<protein>
    <submittedName>
        <fullName evidence="1">Uncharacterized protein</fullName>
    </submittedName>
</protein>
<name>A0ABY4MWE6_9MICO</name>
<reference evidence="1" key="1">
    <citation type="submission" date="2022-05" db="EMBL/GenBank/DDBJ databases">
        <title>Complete genome sequence of toluene-degrading Gulosibacter sediminis strain ACHW.36C.</title>
        <authorList>
            <person name="Wai A.C."/>
            <person name="Lai G.K."/>
            <person name="Griffin S.D."/>
            <person name="Leung F.C."/>
        </authorList>
    </citation>
    <scope>NUCLEOTIDE SEQUENCE [LARGE SCALE GENOMIC DNA]</scope>
    <source>
        <strain evidence="1">ACHW.36C</strain>
    </source>
</reference>
<proteinExistence type="predicted"/>
<sequence length="58" mass="6212">MTSEQTALLERIRARLTAERGVREVPIFGGVSVLVGGKLLVATRGSDVAGEDDDLDDR</sequence>